<accession>X1Q8Z6</accession>
<feature type="domain" description="ABC-2 type transporter transmembrane" evidence="6">
    <location>
        <begin position="1"/>
        <end position="143"/>
    </location>
</feature>
<dbReference type="Pfam" id="PF12698">
    <property type="entry name" value="ABC2_membrane_3"/>
    <property type="match status" value="1"/>
</dbReference>
<feature type="transmembrane region" description="Helical" evidence="5">
    <location>
        <begin position="126"/>
        <end position="147"/>
    </location>
</feature>
<keyword evidence="3 5" id="KW-1133">Transmembrane helix</keyword>
<evidence type="ECO:0000256" key="2">
    <source>
        <dbReference type="ARBA" id="ARBA00022692"/>
    </source>
</evidence>
<dbReference type="GO" id="GO:0016020">
    <property type="term" value="C:membrane"/>
    <property type="evidence" value="ECO:0007669"/>
    <property type="project" value="UniProtKB-SubCell"/>
</dbReference>
<gene>
    <name evidence="7" type="ORF">S06H3_62298</name>
</gene>
<feature type="transmembrane region" description="Helical" evidence="5">
    <location>
        <begin position="42"/>
        <end position="63"/>
    </location>
</feature>
<comment type="subcellular location">
    <subcellularLocation>
        <location evidence="1">Membrane</location>
        <topology evidence="1">Multi-pass membrane protein</topology>
    </subcellularLocation>
</comment>
<feature type="transmembrane region" description="Helical" evidence="5">
    <location>
        <begin position="12"/>
        <end position="36"/>
    </location>
</feature>
<dbReference type="InterPro" id="IPR013525">
    <property type="entry name" value="ABC2_TM"/>
</dbReference>
<evidence type="ECO:0000259" key="6">
    <source>
        <dbReference type="Pfam" id="PF12698"/>
    </source>
</evidence>
<reference evidence="7" key="1">
    <citation type="journal article" date="2014" name="Front. Microbiol.">
        <title>High frequency of phylogenetically diverse reductive dehalogenase-homologous genes in deep subseafloor sedimentary metagenomes.</title>
        <authorList>
            <person name="Kawai M."/>
            <person name="Futagami T."/>
            <person name="Toyoda A."/>
            <person name="Takaki Y."/>
            <person name="Nishi S."/>
            <person name="Hori S."/>
            <person name="Arai W."/>
            <person name="Tsubouchi T."/>
            <person name="Morono Y."/>
            <person name="Uchiyama I."/>
            <person name="Ito T."/>
            <person name="Fujiyama A."/>
            <person name="Inagaki F."/>
            <person name="Takami H."/>
        </authorList>
    </citation>
    <scope>NUCLEOTIDE SEQUENCE</scope>
    <source>
        <strain evidence="7">Expedition CK06-06</strain>
    </source>
</reference>
<proteinExistence type="predicted"/>
<protein>
    <recommendedName>
        <fullName evidence="6">ABC-2 type transporter transmembrane domain-containing protein</fullName>
    </recommendedName>
</protein>
<keyword evidence="2 5" id="KW-0812">Transmembrane</keyword>
<name>X1Q8Z6_9ZZZZ</name>
<sequence>LLVTPMSVRDLFAAKLIMGVSLAFTQGVLFLAIVGGLNNQPLIILTALLLGSVMFTGTGFLIASLSKDMMTSMGWGVTTLLIYSIPAFGIVFPGTITDWAKAIPSYYLADTIHQASNFSAGWGDTWLNLLILLGFNLIIVWGGIMALRRKFQ</sequence>
<evidence type="ECO:0000256" key="1">
    <source>
        <dbReference type="ARBA" id="ARBA00004141"/>
    </source>
</evidence>
<organism evidence="7">
    <name type="scientific">marine sediment metagenome</name>
    <dbReference type="NCBI Taxonomy" id="412755"/>
    <lineage>
        <taxon>unclassified sequences</taxon>
        <taxon>metagenomes</taxon>
        <taxon>ecological metagenomes</taxon>
    </lineage>
</organism>
<evidence type="ECO:0000256" key="3">
    <source>
        <dbReference type="ARBA" id="ARBA00022989"/>
    </source>
</evidence>
<keyword evidence="4 5" id="KW-0472">Membrane</keyword>
<feature type="non-terminal residue" evidence="7">
    <location>
        <position position="1"/>
    </location>
</feature>
<dbReference type="AlphaFoldDB" id="X1Q8Z6"/>
<evidence type="ECO:0000313" key="7">
    <source>
        <dbReference type="EMBL" id="GAI47490.1"/>
    </source>
</evidence>
<evidence type="ECO:0000256" key="5">
    <source>
        <dbReference type="SAM" id="Phobius"/>
    </source>
</evidence>
<comment type="caution">
    <text evidence="7">The sequence shown here is derived from an EMBL/GenBank/DDBJ whole genome shotgun (WGS) entry which is preliminary data.</text>
</comment>
<evidence type="ECO:0000256" key="4">
    <source>
        <dbReference type="ARBA" id="ARBA00023136"/>
    </source>
</evidence>
<dbReference type="GO" id="GO:0140359">
    <property type="term" value="F:ABC-type transporter activity"/>
    <property type="evidence" value="ECO:0007669"/>
    <property type="project" value="InterPro"/>
</dbReference>
<feature type="transmembrane region" description="Helical" evidence="5">
    <location>
        <begin position="75"/>
        <end position="96"/>
    </location>
</feature>
<dbReference type="EMBL" id="BARV01041034">
    <property type="protein sequence ID" value="GAI47490.1"/>
    <property type="molecule type" value="Genomic_DNA"/>
</dbReference>